<keyword evidence="4 8" id="KW-1133">Transmembrane helix</keyword>
<evidence type="ECO:0000313" key="9">
    <source>
        <dbReference type="Proteomes" id="UP000515154"/>
    </source>
</evidence>
<evidence type="ECO:0000256" key="1">
    <source>
        <dbReference type="ARBA" id="ARBA00004141"/>
    </source>
</evidence>
<dbReference type="RefSeq" id="XP_036370798.1">
    <property type="nucleotide sequence ID" value="XM_036514905.1"/>
</dbReference>
<feature type="region of interest" description="Disordered" evidence="7">
    <location>
        <begin position="371"/>
        <end position="483"/>
    </location>
</feature>
<evidence type="ECO:0000313" key="10">
    <source>
        <dbReference type="RefSeq" id="XP_029652943.1"/>
    </source>
</evidence>
<keyword evidence="6" id="KW-0175">Coiled coil</keyword>
<dbReference type="AlphaFoldDB" id="A0A6P7TMQ0"/>
<feature type="transmembrane region" description="Helical" evidence="8">
    <location>
        <begin position="211"/>
        <end position="230"/>
    </location>
</feature>
<organism evidence="9 10">
    <name type="scientific">Octopus sinensis</name>
    <name type="common">East Asian common octopus</name>
    <dbReference type="NCBI Taxonomy" id="2607531"/>
    <lineage>
        <taxon>Eukaryota</taxon>
        <taxon>Metazoa</taxon>
        <taxon>Spiralia</taxon>
        <taxon>Lophotrochozoa</taxon>
        <taxon>Mollusca</taxon>
        <taxon>Cephalopoda</taxon>
        <taxon>Coleoidea</taxon>
        <taxon>Octopodiformes</taxon>
        <taxon>Octopoda</taxon>
        <taxon>Incirrata</taxon>
        <taxon>Octopodidae</taxon>
        <taxon>Octopus</taxon>
    </lineage>
</organism>
<evidence type="ECO:0000256" key="8">
    <source>
        <dbReference type="SAM" id="Phobius"/>
    </source>
</evidence>
<keyword evidence="5 8" id="KW-0472">Membrane</keyword>
<feature type="transmembrane region" description="Helical" evidence="8">
    <location>
        <begin position="281"/>
        <end position="305"/>
    </location>
</feature>
<dbReference type="Pfam" id="PF07851">
    <property type="entry name" value="TMEM120A-B"/>
    <property type="match status" value="1"/>
</dbReference>
<dbReference type="InterPro" id="IPR012926">
    <property type="entry name" value="TMEM120A/B"/>
</dbReference>
<evidence type="ECO:0000256" key="5">
    <source>
        <dbReference type="ARBA" id="ARBA00023136"/>
    </source>
</evidence>
<dbReference type="KEGG" id="osn:115226099"/>
<evidence type="ECO:0000313" key="11">
    <source>
        <dbReference type="RefSeq" id="XP_036370798.1"/>
    </source>
</evidence>
<dbReference type="Proteomes" id="UP000515154">
    <property type="component" value="Linkage group LG29"/>
</dbReference>
<evidence type="ECO:0000256" key="7">
    <source>
        <dbReference type="SAM" id="MobiDB-lite"/>
    </source>
</evidence>
<dbReference type="RefSeq" id="XP_029652943.1">
    <property type="nucleotide sequence ID" value="XM_029797083.2"/>
</dbReference>
<dbReference type="GO" id="GO:0016020">
    <property type="term" value="C:membrane"/>
    <property type="evidence" value="ECO:0007669"/>
    <property type="project" value="UniProtKB-SubCell"/>
</dbReference>
<feature type="compositionally biased region" description="Low complexity" evidence="7">
    <location>
        <begin position="377"/>
        <end position="474"/>
    </location>
</feature>
<comment type="similarity">
    <text evidence="2">Belongs to the TMEM120 family.</text>
</comment>
<feature type="transmembrane region" description="Helical" evidence="8">
    <location>
        <begin position="242"/>
        <end position="260"/>
    </location>
</feature>
<evidence type="ECO:0000256" key="6">
    <source>
        <dbReference type="SAM" id="Coils"/>
    </source>
</evidence>
<accession>A0A6P7TMQ0</accession>
<reference evidence="10 11" key="1">
    <citation type="submission" date="2025-08" db="UniProtKB">
        <authorList>
            <consortium name="RefSeq"/>
        </authorList>
    </citation>
    <scope>IDENTIFICATION</scope>
</reference>
<dbReference type="PANTHER" id="PTHR21433">
    <property type="entry name" value="TRANSMEMBRANE PROTEIN INDUCED BY TUMOR NECROSIS FACTOR ALPHA"/>
    <property type="match status" value="1"/>
</dbReference>
<sequence>MDEQLVCQRRTGDADDDEESKPSPQDPVIKNCLEDWNDLEEEYVELESLHRTYQKKLTEMVSLQDKCLKQIAHHRYRMKTIQESLKRNTKDLSAEDKSEMKSLQQKLLDRKEAFRELEECLPHQNGLYLSVILGQVNVSLLNKGDKFQYKREYERFKLVVSYIVMCLSFVQTFFGSYRWVDAVLHFLLVWYYCTLTIRESILVVNGSRIKGWWLTHHFISTVCAGISLIWPDGWSYQVFRTRYVIFIMYLSFVYVMQYYYQNGCLYRLRTLGKRHGMDITVEGFMSWMWKGLAFLLPLLFFGYIFQIYNAYVLWTLTYDPRCTEWQVTALSAITFGLAAGNTLTTLVVIRDKLSKDGFTLRNFRHKYRYNTTAGGQPAQASSSPSTSKKTQKTTTTATAATSSTTSVPPSTTSTTTTTTPAASTTTVDATTTTTTTTPIPTATPTPADITTTTTTTTTSTTASTTTATTRPSSSQEQETCEVK</sequence>
<evidence type="ECO:0000256" key="4">
    <source>
        <dbReference type="ARBA" id="ARBA00022989"/>
    </source>
</evidence>
<keyword evidence="9" id="KW-1185">Reference proteome</keyword>
<evidence type="ECO:0000256" key="2">
    <source>
        <dbReference type="ARBA" id="ARBA00009700"/>
    </source>
</evidence>
<proteinExistence type="inferred from homology"/>
<feature type="coiled-coil region" evidence="6">
    <location>
        <begin position="29"/>
        <end position="56"/>
    </location>
</feature>
<evidence type="ECO:0000256" key="3">
    <source>
        <dbReference type="ARBA" id="ARBA00022692"/>
    </source>
</evidence>
<feature type="transmembrane region" description="Helical" evidence="8">
    <location>
        <begin position="156"/>
        <end position="177"/>
    </location>
</feature>
<gene>
    <name evidence="10 11" type="primary">LOC115226099</name>
</gene>
<name>A0A6P7TMQ0_9MOLL</name>
<feature type="transmembrane region" description="Helical" evidence="8">
    <location>
        <begin position="325"/>
        <end position="349"/>
    </location>
</feature>
<dbReference type="PANTHER" id="PTHR21433:SF0">
    <property type="entry name" value="TRANSMEMBRANE PROTEIN 120 HOMOLOG"/>
    <property type="match status" value="1"/>
</dbReference>
<comment type="subcellular location">
    <subcellularLocation>
        <location evidence="1">Membrane</location>
        <topology evidence="1">Multi-pass membrane protein</topology>
    </subcellularLocation>
</comment>
<feature type="region of interest" description="Disordered" evidence="7">
    <location>
        <begin position="1"/>
        <end position="29"/>
    </location>
</feature>
<keyword evidence="3 8" id="KW-0812">Transmembrane</keyword>
<protein>
    <submittedName>
        <fullName evidence="10 11">Ion channel TACAN</fullName>
    </submittedName>
</protein>